<dbReference type="RefSeq" id="WP_256233803.1">
    <property type="nucleotide sequence ID" value="NZ_FPIW01000131.1"/>
</dbReference>
<feature type="non-terminal residue" evidence="1">
    <location>
        <position position="1"/>
    </location>
</feature>
<evidence type="ECO:0000313" key="2">
    <source>
        <dbReference type="Proteomes" id="UP000182680"/>
    </source>
</evidence>
<protein>
    <submittedName>
        <fullName evidence="1">Uncharacterized protein</fullName>
    </submittedName>
</protein>
<evidence type="ECO:0000313" key="1">
    <source>
        <dbReference type="EMBL" id="SFW76097.1"/>
    </source>
</evidence>
<proteinExistence type="predicted"/>
<comment type="caution">
    <text evidence="1">The sequence shown here is derived from an EMBL/GenBank/DDBJ whole genome shotgun (WGS) entry which is preliminary data.</text>
</comment>
<sequence>RWFGGCLVITKLNRLGGLLLFFQCAKNTVRYLLEVDGEEIECASFSVKENTGCLPVKTMNRRARIAGFCQGVTTYELTVAVPIPANGKERNWSKVRDAKLVIYPVNGKGQRTAYTGCCVQDVSAQYESEGEAKRDLTLFAVDEVKE</sequence>
<dbReference type="Proteomes" id="UP000182680">
    <property type="component" value="Unassembled WGS sequence"/>
</dbReference>
<reference evidence="2" key="1">
    <citation type="submission" date="2016-11" db="EMBL/GenBank/DDBJ databases">
        <authorList>
            <person name="Jaros S."/>
            <person name="Januszkiewicz K."/>
            <person name="Wedrychowicz H."/>
        </authorList>
    </citation>
    <scope>NUCLEOTIDE SEQUENCE [LARGE SCALE GENOMIC DNA]</scope>
    <source>
        <strain evidence="2">DSM 7057</strain>
    </source>
</reference>
<dbReference type="EMBL" id="FPIW01000131">
    <property type="protein sequence ID" value="SFW76097.1"/>
    <property type="molecule type" value="Genomic_DNA"/>
</dbReference>
<accession>A0AA94L3N5</accession>
<name>A0AA94L3N5_DESDE</name>
<gene>
    <name evidence="1" type="ORF">SAMN02910291_02957</name>
</gene>
<dbReference type="AlphaFoldDB" id="A0AA94L3N5"/>
<organism evidence="1 2">
    <name type="scientific">Desulfovibrio desulfuricans</name>
    <dbReference type="NCBI Taxonomy" id="876"/>
    <lineage>
        <taxon>Bacteria</taxon>
        <taxon>Pseudomonadati</taxon>
        <taxon>Thermodesulfobacteriota</taxon>
        <taxon>Desulfovibrionia</taxon>
        <taxon>Desulfovibrionales</taxon>
        <taxon>Desulfovibrionaceae</taxon>
        <taxon>Desulfovibrio</taxon>
    </lineage>
</organism>